<dbReference type="Proteomes" id="UP000824090">
    <property type="component" value="Unassembled WGS sequence"/>
</dbReference>
<dbReference type="SUPFAM" id="SSF55874">
    <property type="entry name" value="ATPase domain of HSP90 chaperone/DNA topoisomerase II/histidine kinase"/>
    <property type="match status" value="1"/>
</dbReference>
<keyword evidence="2" id="KW-0472">Membrane</keyword>
<accession>A0A9D1I2D9</accession>
<feature type="transmembrane region" description="Helical" evidence="2">
    <location>
        <begin position="59"/>
        <end position="79"/>
    </location>
</feature>
<keyword evidence="2" id="KW-0812">Transmembrane</keyword>
<feature type="transmembrane region" description="Helical" evidence="2">
    <location>
        <begin position="6"/>
        <end position="27"/>
    </location>
</feature>
<evidence type="ECO:0000256" key="2">
    <source>
        <dbReference type="SAM" id="Phobius"/>
    </source>
</evidence>
<dbReference type="GO" id="GO:0042802">
    <property type="term" value="F:identical protein binding"/>
    <property type="evidence" value="ECO:0007669"/>
    <property type="project" value="TreeGrafter"/>
</dbReference>
<feature type="transmembrane region" description="Helical" evidence="2">
    <location>
        <begin position="143"/>
        <end position="165"/>
    </location>
</feature>
<dbReference type="Pfam" id="PF14501">
    <property type="entry name" value="HATPase_c_5"/>
    <property type="match status" value="1"/>
</dbReference>
<dbReference type="CDD" id="cd16935">
    <property type="entry name" value="HATPase_AgrC-ComD-like"/>
    <property type="match status" value="1"/>
</dbReference>
<name>A0A9D1I2D9_9FIRM</name>
<dbReference type="PANTHER" id="PTHR40448:SF1">
    <property type="entry name" value="TWO-COMPONENT SENSOR HISTIDINE KINASE"/>
    <property type="match status" value="1"/>
</dbReference>
<reference evidence="4" key="2">
    <citation type="journal article" date="2021" name="PeerJ">
        <title>Extensive microbial diversity within the chicken gut microbiome revealed by metagenomics and culture.</title>
        <authorList>
            <person name="Gilroy R."/>
            <person name="Ravi A."/>
            <person name="Getino M."/>
            <person name="Pursley I."/>
            <person name="Horton D.L."/>
            <person name="Alikhan N.F."/>
            <person name="Baker D."/>
            <person name="Gharbi K."/>
            <person name="Hall N."/>
            <person name="Watson M."/>
            <person name="Adriaenssens E.M."/>
            <person name="Foster-Nyarko E."/>
            <person name="Jarju S."/>
            <person name="Secka A."/>
            <person name="Antonio M."/>
            <person name="Oren A."/>
            <person name="Chaudhuri R.R."/>
            <person name="La Ragione R."/>
            <person name="Hildebrand F."/>
            <person name="Pallen M.J."/>
        </authorList>
    </citation>
    <scope>NUCLEOTIDE SEQUENCE</scope>
    <source>
        <strain evidence="4">ChiHcec3-6078</strain>
    </source>
</reference>
<feature type="transmembrane region" description="Helical" evidence="2">
    <location>
        <begin position="34"/>
        <end position="53"/>
    </location>
</feature>
<proteinExistence type="predicted"/>
<sequence length="419" mass="46842">MTGTTPQLLIIAAFNGLLLSGIVKSLIPIRKKWWAWALLFSVCYFSVTMIIYIGDWINLVPTVLVFTAGTLICGEGIFLEKLAVSFMTASTLFSVSAICDNYVGLYIPFPYRSLVKTAFLLALFLLARRFAPSKGYRLSPSMWRLLLLLSAAPFATVISVVVIASDFYIDDMHRETCLALLIIALASFLGLLWTTVVLGRQRELELEALFGEMNDRYYRLMEQQSFEIRRLKHDMANHLQAMAAMGEKRGQYIEELLQKEAFRKVFTWSGDDTVNAVMTVKSSVMERDSIKMKASVEIDRELPFKKTDVCAIFANALDNAIEACRQLEPEDRKIILESGTGKGLFVLSVKNPVPPSGEGRKGAGLPATAKEDGRNHGFGLRSIKETAERNGGSMEIKSRDGRFCLLVHMPLPRDDKNVV</sequence>
<gene>
    <name evidence="4" type="ORF">IAC50_05460</name>
</gene>
<dbReference type="InterPro" id="IPR032834">
    <property type="entry name" value="NatK-like_C"/>
</dbReference>
<evidence type="ECO:0000259" key="3">
    <source>
        <dbReference type="Pfam" id="PF14501"/>
    </source>
</evidence>
<feature type="domain" description="Sensor histidine kinase NatK-like C-terminal" evidence="3">
    <location>
        <begin position="306"/>
        <end position="410"/>
    </location>
</feature>
<reference evidence="4" key="1">
    <citation type="submission" date="2020-10" db="EMBL/GenBank/DDBJ databases">
        <authorList>
            <person name="Gilroy R."/>
        </authorList>
    </citation>
    <scope>NUCLEOTIDE SEQUENCE</scope>
    <source>
        <strain evidence="4">ChiHcec3-6078</strain>
    </source>
</reference>
<dbReference type="Gene3D" id="3.30.565.10">
    <property type="entry name" value="Histidine kinase-like ATPase, C-terminal domain"/>
    <property type="match status" value="1"/>
</dbReference>
<dbReference type="AlphaFoldDB" id="A0A9D1I2D9"/>
<organism evidence="4 5">
    <name type="scientific">Candidatus Allocopromorpha excrementigallinarum</name>
    <dbReference type="NCBI Taxonomy" id="2840742"/>
    <lineage>
        <taxon>Bacteria</taxon>
        <taxon>Bacillati</taxon>
        <taxon>Bacillota</taxon>
        <taxon>Clostridia</taxon>
        <taxon>Eubacteriales</taxon>
        <taxon>Eubacteriaceae</taxon>
        <taxon>Eubacteriaceae incertae sedis</taxon>
        <taxon>Candidatus Allocopromorpha</taxon>
    </lineage>
</organism>
<dbReference type="EMBL" id="DVMP01000096">
    <property type="protein sequence ID" value="HIU25923.1"/>
    <property type="molecule type" value="Genomic_DNA"/>
</dbReference>
<feature type="transmembrane region" description="Helical" evidence="2">
    <location>
        <begin position="177"/>
        <end position="198"/>
    </location>
</feature>
<keyword evidence="4" id="KW-0418">Kinase</keyword>
<keyword evidence="2" id="KW-1133">Transmembrane helix</keyword>
<comment type="caution">
    <text evidence="4">The sequence shown here is derived from an EMBL/GenBank/DDBJ whole genome shotgun (WGS) entry which is preliminary data.</text>
</comment>
<dbReference type="InterPro" id="IPR036890">
    <property type="entry name" value="HATPase_C_sf"/>
</dbReference>
<feature type="region of interest" description="Disordered" evidence="1">
    <location>
        <begin position="353"/>
        <end position="377"/>
    </location>
</feature>
<evidence type="ECO:0000256" key="1">
    <source>
        <dbReference type="SAM" id="MobiDB-lite"/>
    </source>
</evidence>
<feature type="transmembrane region" description="Helical" evidence="2">
    <location>
        <begin position="113"/>
        <end position="131"/>
    </location>
</feature>
<protein>
    <submittedName>
        <fullName evidence="4">Sensor histidine kinase</fullName>
    </submittedName>
</protein>
<evidence type="ECO:0000313" key="4">
    <source>
        <dbReference type="EMBL" id="HIU25923.1"/>
    </source>
</evidence>
<evidence type="ECO:0000313" key="5">
    <source>
        <dbReference type="Proteomes" id="UP000824090"/>
    </source>
</evidence>
<keyword evidence="4" id="KW-0808">Transferase</keyword>
<dbReference type="GO" id="GO:0016301">
    <property type="term" value="F:kinase activity"/>
    <property type="evidence" value="ECO:0007669"/>
    <property type="project" value="UniProtKB-KW"/>
</dbReference>
<dbReference type="PANTHER" id="PTHR40448">
    <property type="entry name" value="TWO-COMPONENT SENSOR HISTIDINE KINASE"/>
    <property type="match status" value="1"/>
</dbReference>